<organism evidence="1 3">
    <name type="scientific">Gluconobacter oxydans NBRC 3293</name>
    <dbReference type="NCBI Taxonomy" id="1315969"/>
    <lineage>
        <taxon>Bacteria</taxon>
        <taxon>Pseudomonadati</taxon>
        <taxon>Pseudomonadota</taxon>
        <taxon>Alphaproteobacteria</taxon>
        <taxon>Acetobacterales</taxon>
        <taxon>Acetobacteraceae</taxon>
        <taxon>Gluconobacter</taxon>
    </lineage>
</organism>
<dbReference type="EMBL" id="BARJ01000014">
    <property type="protein sequence ID" value="GEM18451.1"/>
    <property type="molecule type" value="Genomic_DNA"/>
</dbReference>
<name>A0A829X0D7_GLUOY</name>
<evidence type="ECO:0000313" key="2">
    <source>
        <dbReference type="EMBL" id="GEM18607.1"/>
    </source>
</evidence>
<dbReference type="AlphaFoldDB" id="A0A829X0D7"/>
<protein>
    <submittedName>
        <fullName evidence="1">Uncharacterized protein</fullName>
    </submittedName>
</protein>
<dbReference type="Proteomes" id="UP000484858">
    <property type="component" value="Unassembled WGS sequence"/>
</dbReference>
<comment type="caution">
    <text evidence="1">The sequence shown here is derived from an EMBL/GenBank/DDBJ whole genome shotgun (WGS) entry which is preliminary data.</text>
</comment>
<accession>A0A829X0D7</accession>
<gene>
    <name evidence="1" type="ORF">NBRC3293_2948</name>
    <name evidence="2" type="ORF">NBRC3293_3104</name>
</gene>
<evidence type="ECO:0000313" key="3">
    <source>
        <dbReference type="Proteomes" id="UP000484858"/>
    </source>
</evidence>
<dbReference type="EMBL" id="BARJ01000021">
    <property type="protein sequence ID" value="GEM18607.1"/>
    <property type="molecule type" value="Genomic_DNA"/>
</dbReference>
<sequence length="52" mass="5650">MFVNVRAKWPVSDHGIWPPARCLAGSYGGVNGMSGLSGKIEEADSRDLRFLT</sequence>
<evidence type="ECO:0000313" key="1">
    <source>
        <dbReference type="EMBL" id="GEM18451.1"/>
    </source>
</evidence>
<proteinExistence type="predicted"/>
<reference evidence="1 3" key="1">
    <citation type="submission" date="2013-04" db="EMBL/GenBank/DDBJ databases">
        <title>Gluconobacter oxydans NBRC 3293 whole genome sequence.</title>
        <authorList>
            <person name="Matsutani M."/>
            <person name="Yakushi T."/>
            <person name="Matsushita K."/>
        </authorList>
    </citation>
    <scope>NUCLEOTIDE SEQUENCE [LARGE SCALE GENOMIC DNA]</scope>
    <source>
        <strain evidence="1 3">NBRC 3293</strain>
    </source>
</reference>